<dbReference type="KEGG" id="hmn:HM131_19520"/>
<proteinExistence type="predicted"/>
<evidence type="ECO:0000313" key="2">
    <source>
        <dbReference type="EMBL" id="ARI78878.1"/>
    </source>
</evidence>
<dbReference type="RefSeq" id="WP_085031358.1">
    <property type="nucleotide sequence ID" value="NZ_CP020772.1"/>
</dbReference>
<feature type="transmembrane region" description="Helical" evidence="1">
    <location>
        <begin position="185"/>
        <end position="202"/>
    </location>
</feature>
<reference evidence="2 3" key="1">
    <citation type="submission" date="2017-04" db="EMBL/GenBank/DDBJ databases">
        <title>The whole genome sequencing and assembly of Halobacillus mangrovi strain.</title>
        <authorList>
            <person name="Lee S.-J."/>
            <person name="Park M.-K."/>
            <person name="Kim J.-Y."/>
            <person name="Lee Y.-J."/>
            <person name="Yi H."/>
            <person name="Bahn Y.-S."/>
            <person name="Kim J.F."/>
            <person name="Lee D.-W."/>
        </authorList>
    </citation>
    <scope>NUCLEOTIDE SEQUENCE [LARGE SCALE GENOMIC DNA]</scope>
    <source>
        <strain evidence="2 3">KTB 131</strain>
    </source>
</reference>
<feature type="transmembrane region" description="Helical" evidence="1">
    <location>
        <begin position="113"/>
        <end position="131"/>
    </location>
</feature>
<evidence type="ECO:0000256" key="1">
    <source>
        <dbReference type="SAM" id="Phobius"/>
    </source>
</evidence>
<feature type="transmembrane region" description="Helical" evidence="1">
    <location>
        <begin position="32"/>
        <end position="50"/>
    </location>
</feature>
<keyword evidence="3" id="KW-1185">Reference proteome</keyword>
<dbReference type="PANTHER" id="PTHR35531:SF1">
    <property type="entry name" value="INNER MEMBRANE PROTEIN YBCI-RELATED"/>
    <property type="match status" value="1"/>
</dbReference>
<name>A0A1W5ZZY4_9BACI</name>
<keyword evidence="1" id="KW-0472">Membrane</keyword>
<protein>
    <recommendedName>
        <fullName evidence="4">Metal-dependent hydrolase</fullName>
    </recommendedName>
</protein>
<accession>A0A1W5ZZY4</accession>
<dbReference type="Proteomes" id="UP000192527">
    <property type="component" value="Chromosome"/>
</dbReference>
<keyword evidence="1" id="KW-0812">Transmembrane</keyword>
<feature type="transmembrane region" description="Helical" evidence="1">
    <location>
        <begin position="62"/>
        <end position="83"/>
    </location>
</feature>
<dbReference type="InterPro" id="IPR007404">
    <property type="entry name" value="YdjM-like"/>
</dbReference>
<dbReference type="STRING" id="402384.HM131_19520"/>
<gene>
    <name evidence="2" type="ORF">HM131_19520</name>
</gene>
<evidence type="ECO:0008006" key="4">
    <source>
        <dbReference type="Google" id="ProtNLM"/>
    </source>
</evidence>
<dbReference type="AlphaFoldDB" id="A0A1W5ZZY4"/>
<evidence type="ECO:0000313" key="3">
    <source>
        <dbReference type="Proteomes" id="UP000192527"/>
    </source>
</evidence>
<feature type="transmembrane region" description="Helical" evidence="1">
    <location>
        <begin position="137"/>
        <end position="155"/>
    </location>
</feature>
<sequence>MMAPGHQVVGFTFGLGALTLLPQLEITYDKPFQTVLFFVFVIFGSLLPDIDTPTSRLGSKFWRGLMILFSVALLSYLFAPHYLDMYREQLKVFVLLLLPVLIMIRSHRKMTHSLLFILLLIVYSVLIERIFHIPWFYLSGLIIGVISHLFADYITKRGIPIVYPISRKHVQFLFTFRTGSYIERMIVYSLVIWNVWFLTATIF</sequence>
<dbReference type="EMBL" id="CP020772">
    <property type="protein sequence ID" value="ARI78878.1"/>
    <property type="molecule type" value="Genomic_DNA"/>
</dbReference>
<keyword evidence="1" id="KW-1133">Transmembrane helix</keyword>
<dbReference type="OrthoDB" id="5459053at2"/>
<dbReference type="PANTHER" id="PTHR35531">
    <property type="entry name" value="INNER MEMBRANE PROTEIN YBCI-RELATED"/>
    <property type="match status" value="1"/>
</dbReference>
<organism evidence="2 3">
    <name type="scientific">Halobacillus mangrovi</name>
    <dbReference type="NCBI Taxonomy" id="402384"/>
    <lineage>
        <taxon>Bacteria</taxon>
        <taxon>Bacillati</taxon>
        <taxon>Bacillota</taxon>
        <taxon>Bacilli</taxon>
        <taxon>Bacillales</taxon>
        <taxon>Bacillaceae</taxon>
        <taxon>Halobacillus</taxon>
    </lineage>
</organism>
<dbReference type="Pfam" id="PF04307">
    <property type="entry name" value="YdjM"/>
    <property type="match status" value="1"/>
</dbReference>